<dbReference type="InterPro" id="IPR013520">
    <property type="entry name" value="Ribonucl_H"/>
</dbReference>
<feature type="binding site" evidence="10">
    <location>
        <begin position="282"/>
        <end position="289"/>
    </location>
    <ligand>
        <name>ATP</name>
        <dbReference type="ChEBI" id="CHEBI:30616"/>
    </ligand>
</feature>
<evidence type="ECO:0000256" key="1">
    <source>
        <dbReference type="ARBA" id="ARBA00022679"/>
    </source>
</evidence>
<dbReference type="SUPFAM" id="SSF52540">
    <property type="entry name" value="P-loop containing nucleoside triphosphate hydrolases"/>
    <property type="match status" value="1"/>
</dbReference>
<dbReference type="GO" id="GO:0003677">
    <property type="term" value="F:DNA binding"/>
    <property type="evidence" value="ECO:0007669"/>
    <property type="project" value="InterPro"/>
</dbReference>
<keyword evidence="8 10" id="KW-0067">ATP-binding</keyword>
<dbReference type="CDD" id="cd06127">
    <property type="entry name" value="DEDDh"/>
    <property type="match status" value="1"/>
</dbReference>
<dbReference type="InterPro" id="IPR006054">
    <property type="entry name" value="DnaQ"/>
</dbReference>
<dbReference type="Gene3D" id="3.40.50.300">
    <property type="entry name" value="P-loop containing nucleotide triphosphate hydrolases"/>
    <property type="match status" value="2"/>
</dbReference>
<dbReference type="InterPro" id="IPR006310">
    <property type="entry name" value="DinG"/>
</dbReference>
<keyword evidence="2" id="KW-0548">Nucleotidyltransferase</keyword>
<evidence type="ECO:0000256" key="9">
    <source>
        <dbReference type="ARBA" id="ARBA00022932"/>
    </source>
</evidence>
<sequence length="906" mass="104109">MTHTTYAVVDIETTGTKPGQDRIIQFGCVLVENGEIVSRFATDINPEREIPKQIENLTGISTKRARKAPLFDDVALTIQNLLEDTVFVAHNTHFDSNFLNAAFQQAGYPPLTCPRVDTVELSQIFFPTEPSYRLSDLSENFQLQHQNPHQADSDAAVTAELLIMIMDKIAALPLLTLEQIVRIGSNALTMETTDFIQAQLAERQQDVGPLPAEWHVVGNLVLRKKDYTYFAEEQQELTYPRSKRAKQKLYGDYLHYRTEQARMMNAVYDHFTKGPKNLFLEAATGMGKTIGYLLPLAYLATPEKPAVVATTSLLLQEQLVAKDIPLLNQILPRPLQPLVVKSPSHYLHLARFAATLKQAVSKQSGLYQMRVLVWLTETETGDLDELNLTTLQHEFWQKVGHRGNRDLPEDSLYAEEDFWRYLNWRKRQANVWILNHAFLVHEEQRPSKMLPELDYLVIDEAHHLPDTALKASGTYFQNASYERFMRYLEDRQLFVGNELLPQKELTLYQQILMELNEQFRDFFHFLSRRLKGQEQLLTKELFDQLTQEEEEVCLRIEALFQDTQQLQADFRRLLGETGAKTQQLIIHEWLDLFDYMTDLAQLFMRLLNDWSPRYVKWVDLESNPYQGRLHTSDLEAPLLPTTHWYQTTKQVLFTGGTLKIGNNKHYLPEQLGLTEVVFKTLANPFDYSEQARLMVPSGAEDAKEQVHAATVIETLKQLQTLERPILVLFTSHELLNQVYQGIHMPFLINGREVLAQGKGGSREKLLKRFSHSDNAILMGADSFWEGVDVPGNTLQLVVVTKLPFEHPQRPLVKARNQLLTANGKNPFYKDSLPKAGLRLRQALGRLIRSETDRGVLLVLDRRIVTASYAGQLLRALPKELPLVEGPLEELTEWTRDFLLEEKTQEK</sequence>
<evidence type="ECO:0000256" key="5">
    <source>
        <dbReference type="ARBA" id="ARBA00022741"/>
    </source>
</evidence>
<keyword evidence="9" id="KW-0239">DNA-directed DNA polymerase</keyword>
<proteinExistence type="inferred from homology"/>
<comment type="function">
    <text evidence="10 11">3'-5' exonuclease.</text>
</comment>
<dbReference type="PROSITE" id="PS51192">
    <property type="entry name" value="HELICASE_ATP_BIND_1"/>
    <property type="match status" value="1"/>
</dbReference>
<dbReference type="FunFam" id="3.30.420.10:FF:000045">
    <property type="entry name" value="3'-5' exonuclease DinG"/>
    <property type="match status" value="1"/>
</dbReference>
<dbReference type="NCBIfam" id="TIGR00573">
    <property type="entry name" value="dnaq"/>
    <property type="match status" value="1"/>
</dbReference>
<dbReference type="Pfam" id="PF13307">
    <property type="entry name" value="Helicase_C_2"/>
    <property type="match status" value="1"/>
</dbReference>
<keyword evidence="5 10" id="KW-0547">Nucleotide-binding</keyword>
<dbReference type="GO" id="GO:0004386">
    <property type="term" value="F:helicase activity"/>
    <property type="evidence" value="ECO:0007669"/>
    <property type="project" value="InterPro"/>
</dbReference>
<dbReference type="InterPro" id="IPR027417">
    <property type="entry name" value="P-loop_NTPase"/>
</dbReference>
<accession>A0A1L8RJC3</accession>
<evidence type="ECO:0000259" key="13">
    <source>
        <dbReference type="PROSITE" id="PS51193"/>
    </source>
</evidence>
<keyword evidence="3" id="KW-0235">DNA replication</keyword>
<dbReference type="Gene3D" id="3.30.420.10">
    <property type="entry name" value="Ribonuclease H-like superfamily/Ribonuclease H"/>
    <property type="match status" value="1"/>
</dbReference>
<dbReference type="PANTHER" id="PTHR30231:SF41">
    <property type="entry name" value="DNA POLYMERASE III SUBUNIT EPSILON"/>
    <property type="match status" value="1"/>
</dbReference>
<evidence type="ECO:0000256" key="8">
    <source>
        <dbReference type="ARBA" id="ARBA00022840"/>
    </source>
</evidence>
<dbReference type="HAMAP" id="MF_02206">
    <property type="entry name" value="DinG_exonucl"/>
    <property type="match status" value="1"/>
</dbReference>
<evidence type="ECO:0000256" key="6">
    <source>
        <dbReference type="ARBA" id="ARBA00022801"/>
    </source>
</evidence>
<dbReference type="GO" id="GO:0005524">
    <property type="term" value="F:ATP binding"/>
    <property type="evidence" value="ECO:0007669"/>
    <property type="project" value="UniProtKB-UniRule"/>
</dbReference>
<evidence type="ECO:0000256" key="11">
    <source>
        <dbReference type="RuleBase" id="RU364106"/>
    </source>
</evidence>
<dbReference type="STRING" id="214095.RU97_GL000090"/>
<dbReference type="SUPFAM" id="SSF53098">
    <property type="entry name" value="Ribonuclease H-like"/>
    <property type="match status" value="1"/>
</dbReference>
<dbReference type="GO" id="GO:0016818">
    <property type="term" value="F:hydrolase activity, acting on acid anhydrides, in phosphorus-containing anhydrides"/>
    <property type="evidence" value="ECO:0007669"/>
    <property type="project" value="InterPro"/>
</dbReference>
<comment type="caution">
    <text evidence="14">The sequence shown here is derived from an EMBL/GenBank/DDBJ whole genome shotgun (WGS) entry which is preliminary data.</text>
</comment>
<dbReference type="SMART" id="SM00487">
    <property type="entry name" value="DEXDc"/>
    <property type="match status" value="1"/>
</dbReference>
<dbReference type="SMART" id="SM00479">
    <property type="entry name" value="EXOIII"/>
    <property type="match status" value="1"/>
</dbReference>
<organism evidence="14 15">
    <name type="scientific">Enterococcus canis</name>
    <dbReference type="NCBI Taxonomy" id="214095"/>
    <lineage>
        <taxon>Bacteria</taxon>
        <taxon>Bacillati</taxon>
        <taxon>Bacillota</taxon>
        <taxon>Bacilli</taxon>
        <taxon>Lactobacillales</taxon>
        <taxon>Enterococcaceae</taxon>
        <taxon>Enterococcus</taxon>
    </lineage>
</organism>
<evidence type="ECO:0000259" key="12">
    <source>
        <dbReference type="PROSITE" id="PS51192"/>
    </source>
</evidence>
<dbReference type="Pfam" id="PF00929">
    <property type="entry name" value="RNase_T"/>
    <property type="match status" value="1"/>
</dbReference>
<dbReference type="GO" id="GO:0008408">
    <property type="term" value="F:3'-5' exonuclease activity"/>
    <property type="evidence" value="ECO:0007669"/>
    <property type="project" value="UniProtKB-UniRule"/>
</dbReference>
<evidence type="ECO:0000313" key="14">
    <source>
        <dbReference type="EMBL" id="OJG19857.1"/>
    </source>
</evidence>
<dbReference type="SMART" id="SM00491">
    <property type="entry name" value="HELICc2"/>
    <property type="match status" value="1"/>
</dbReference>
<keyword evidence="15" id="KW-1185">Reference proteome</keyword>
<dbReference type="InterPro" id="IPR006555">
    <property type="entry name" value="ATP-dep_Helicase_C"/>
</dbReference>
<reference evidence="14 15" key="1">
    <citation type="submission" date="2014-12" db="EMBL/GenBank/DDBJ databases">
        <title>Draft genome sequences of 29 type strains of Enterococci.</title>
        <authorList>
            <person name="Zhong Z."/>
            <person name="Sun Z."/>
            <person name="Liu W."/>
            <person name="Zhang W."/>
            <person name="Zhang H."/>
        </authorList>
    </citation>
    <scope>NUCLEOTIDE SEQUENCE [LARGE SCALE GENOMIC DNA]</scope>
    <source>
        <strain evidence="14 15">DSM 17029</strain>
    </source>
</reference>
<dbReference type="GO" id="GO:0005829">
    <property type="term" value="C:cytosol"/>
    <property type="evidence" value="ECO:0007669"/>
    <property type="project" value="TreeGrafter"/>
</dbReference>
<dbReference type="RefSeq" id="WP_067391380.1">
    <property type="nucleotide sequence ID" value="NZ_JXKH01000001.1"/>
</dbReference>
<keyword evidence="6 10" id="KW-0378">Hydrolase</keyword>
<keyword evidence="7 10" id="KW-0269">Exonuclease</keyword>
<dbReference type="PROSITE" id="PS51193">
    <property type="entry name" value="HELICASE_ATP_BIND_2"/>
    <property type="match status" value="1"/>
</dbReference>
<dbReference type="InterPro" id="IPR036397">
    <property type="entry name" value="RNaseH_sf"/>
</dbReference>
<dbReference type="EMBL" id="JXKH01000001">
    <property type="protein sequence ID" value="OJG19857.1"/>
    <property type="molecule type" value="Genomic_DNA"/>
</dbReference>
<gene>
    <name evidence="10 11" type="primary">dinG</name>
    <name evidence="14" type="ORF">RU97_GL000090</name>
</gene>
<dbReference type="InterPro" id="IPR014001">
    <property type="entry name" value="Helicase_ATP-bd"/>
</dbReference>
<keyword evidence="4 10" id="KW-0540">Nuclease</keyword>
<feature type="domain" description="Helicase ATP-binding" evidence="13">
    <location>
        <begin position="246"/>
        <end position="512"/>
    </location>
</feature>
<dbReference type="Proteomes" id="UP000181884">
    <property type="component" value="Unassembled WGS sequence"/>
</dbReference>
<evidence type="ECO:0000256" key="4">
    <source>
        <dbReference type="ARBA" id="ARBA00022722"/>
    </source>
</evidence>
<evidence type="ECO:0000256" key="3">
    <source>
        <dbReference type="ARBA" id="ARBA00022705"/>
    </source>
</evidence>
<dbReference type="NCBIfam" id="TIGR01407">
    <property type="entry name" value="dinG_rel"/>
    <property type="match status" value="1"/>
</dbReference>
<evidence type="ECO:0000256" key="7">
    <source>
        <dbReference type="ARBA" id="ARBA00022839"/>
    </source>
</evidence>
<dbReference type="InterPro" id="IPR012337">
    <property type="entry name" value="RNaseH-like_sf"/>
</dbReference>
<feature type="short sequence motif" description="DEAH box" evidence="10">
    <location>
        <begin position="459"/>
        <end position="462"/>
    </location>
</feature>
<keyword evidence="1" id="KW-0808">Transferase</keyword>
<dbReference type="InterPro" id="IPR014013">
    <property type="entry name" value="Helic_SF1/SF2_ATP-bd_DinG/Rad3"/>
</dbReference>
<dbReference type="AlphaFoldDB" id="A0A1L8RJC3"/>
<dbReference type="PANTHER" id="PTHR30231">
    <property type="entry name" value="DNA POLYMERASE III SUBUNIT EPSILON"/>
    <property type="match status" value="1"/>
</dbReference>
<evidence type="ECO:0000256" key="2">
    <source>
        <dbReference type="ARBA" id="ARBA00022695"/>
    </source>
</evidence>
<feature type="domain" description="Helicase ATP-binding" evidence="12">
    <location>
        <begin position="269"/>
        <end position="493"/>
    </location>
</feature>
<evidence type="ECO:0000313" key="15">
    <source>
        <dbReference type="Proteomes" id="UP000181884"/>
    </source>
</evidence>
<name>A0A1L8RJC3_9ENTE</name>
<dbReference type="GO" id="GO:0045004">
    <property type="term" value="P:DNA replication proofreading"/>
    <property type="evidence" value="ECO:0007669"/>
    <property type="project" value="TreeGrafter"/>
</dbReference>
<dbReference type="GO" id="GO:0003887">
    <property type="term" value="F:DNA-directed DNA polymerase activity"/>
    <property type="evidence" value="ECO:0007669"/>
    <property type="project" value="UniProtKB-KW"/>
</dbReference>
<evidence type="ECO:0000256" key="10">
    <source>
        <dbReference type="HAMAP-Rule" id="MF_02206"/>
    </source>
</evidence>
<comment type="similarity">
    <text evidence="10 11">Belongs to the helicase family. DinG subfamily. Type 2 sub-subfamily.</text>
</comment>
<protein>
    <recommendedName>
        <fullName evidence="10 11">3'-5' exonuclease DinG</fullName>
        <ecNumber evidence="10 11">3.1.-.-</ecNumber>
    </recommendedName>
</protein>
<dbReference type="EC" id="3.1.-.-" evidence="10 11"/>